<dbReference type="PROSITE" id="PS00688">
    <property type="entry name" value="SIGMA54_INTERACT_3"/>
    <property type="match status" value="1"/>
</dbReference>
<evidence type="ECO:0000259" key="6">
    <source>
        <dbReference type="PROSITE" id="PS50045"/>
    </source>
</evidence>
<dbReference type="SMART" id="SM00382">
    <property type="entry name" value="AAA"/>
    <property type="match status" value="1"/>
</dbReference>
<dbReference type="EMBL" id="LR215729">
    <property type="protein sequence ID" value="VEV98339.1"/>
    <property type="molecule type" value="Genomic_DNA"/>
</dbReference>
<dbReference type="Pfam" id="PF00158">
    <property type="entry name" value="Sigma54_activat"/>
    <property type="match status" value="1"/>
</dbReference>
<dbReference type="SUPFAM" id="SSF52172">
    <property type="entry name" value="CheY-like"/>
    <property type="match status" value="1"/>
</dbReference>
<dbReference type="InterPro" id="IPR009057">
    <property type="entry name" value="Homeodomain-like_sf"/>
</dbReference>
<feature type="domain" description="Sigma-54 factor interaction" evidence="6">
    <location>
        <begin position="166"/>
        <end position="394"/>
    </location>
</feature>
<dbReference type="FunFam" id="3.40.50.300:FF:000006">
    <property type="entry name" value="DNA-binding transcriptional regulator NtrC"/>
    <property type="match status" value="1"/>
</dbReference>
<dbReference type="PROSITE" id="PS50045">
    <property type="entry name" value="SIGMA54_INTERACT_4"/>
    <property type="match status" value="1"/>
</dbReference>
<dbReference type="InterPro" id="IPR002197">
    <property type="entry name" value="HTH_Fis"/>
</dbReference>
<evidence type="ECO:0000313" key="7">
    <source>
        <dbReference type="EMBL" id="VEV98339.1"/>
    </source>
</evidence>
<protein>
    <submittedName>
        <fullName evidence="7">Sigma-54-dependent Fis family transcriptional regulator</fullName>
    </submittedName>
</protein>
<keyword evidence="4" id="KW-0238">DNA-binding</keyword>
<dbReference type="FunFam" id="1.10.10.60:FF:000260">
    <property type="entry name" value="Fis family transcriptional regulator"/>
    <property type="match status" value="1"/>
</dbReference>
<dbReference type="InterPro" id="IPR025662">
    <property type="entry name" value="Sigma_54_int_dom_ATP-bd_1"/>
</dbReference>
<name>A0A653E6G9_9PSED</name>
<dbReference type="Pfam" id="PF02954">
    <property type="entry name" value="HTH_8"/>
    <property type="match status" value="1"/>
</dbReference>
<evidence type="ECO:0000256" key="1">
    <source>
        <dbReference type="ARBA" id="ARBA00022741"/>
    </source>
</evidence>
<dbReference type="GO" id="GO:0043565">
    <property type="term" value="F:sequence-specific DNA binding"/>
    <property type="evidence" value="ECO:0007669"/>
    <property type="project" value="InterPro"/>
</dbReference>
<keyword evidence="5" id="KW-0804">Transcription</keyword>
<dbReference type="Gene3D" id="3.40.50.2300">
    <property type="match status" value="1"/>
</dbReference>
<dbReference type="GO" id="GO:0005524">
    <property type="term" value="F:ATP binding"/>
    <property type="evidence" value="ECO:0007669"/>
    <property type="project" value="UniProtKB-KW"/>
</dbReference>
<dbReference type="InterPro" id="IPR002078">
    <property type="entry name" value="Sigma_54_int"/>
</dbReference>
<dbReference type="AlphaFoldDB" id="A0A653E6G9"/>
<accession>A0A653E6G9</accession>
<dbReference type="Gene3D" id="1.10.10.60">
    <property type="entry name" value="Homeodomain-like"/>
    <property type="match status" value="1"/>
</dbReference>
<evidence type="ECO:0000256" key="3">
    <source>
        <dbReference type="ARBA" id="ARBA00023015"/>
    </source>
</evidence>
<dbReference type="FunFam" id="1.10.8.60:FF:000037">
    <property type="entry name" value="Sigma-54-dependent Fis family transcriptional regulator"/>
    <property type="match status" value="1"/>
</dbReference>
<reference evidence="7" key="1">
    <citation type="submission" date="2019-02" db="EMBL/GenBank/DDBJ databases">
        <authorList>
            <consortium name="Genoscope - CEA"/>
            <person name="William W."/>
        </authorList>
    </citation>
    <scope>NUCLEOTIDE SEQUENCE [LARGE SCALE GENOMIC DNA]</scope>
    <source>
        <strain evidence="7">YSy11</strain>
    </source>
</reference>
<dbReference type="PROSITE" id="PS00676">
    <property type="entry name" value="SIGMA54_INTERACT_2"/>
    <property type="match status" value="1"/>
</dbReference>
<keyword evidence="1" id="KW-0547">Nucleotide-binding</keyword>
<dbReference type="InterPro" id="IPR058031">
    <property type="entry name" value="AAA_lid_NorR"/>
</dbReference>
<evidence type="ECO:0000256" key="5">
    <source>
        <dbReference type="ARBA" id="ARBA00023163"/>
    </source>
</evidence>
<dbReference type="InterPro" id="IPR025943">
    <property type="entry name" value="Sigma_54_int_dom_ATP-bd_2"/>
</dbReference>
<keyword evidence="2" id="KW-0067">ATP-binding</keyword>
<keyword evidence="3" id="KW-0805">Transcription regulation</keyword>
<dbReference type="Pfam" id="PF06490">
    <property type="entry name" value="FleQ"/>
    <property type="match status" value="1"/>
</dbReference>
<dbReference type="Gene3D" id="3.40.50.300">
    <property type="entry name" value="P-loop containing nucleotide triphosphate hydrolases"/>
    <property type="match status" value="1"/>
</dbReference>
<dbReference type="GO" id="GO:0006355">
    <property type="term" value="P:regulation of DNA-templated transcription"/>
    <property type="evidence" value="ECO:0007669"/>
    <property type="project" value="InterPro"/>
</dbReference>
<dbReference type="InterPro" id="IPR011006">
    <property type="entry name" value="CheY-like_superfamily"/>
</dbReference>
<dbReference type="Pfam" id="PF25601">
    <property type="entry name" value="AAA_lid_14"/>
    <property type="match status" value="1"/>
</dbReference>
<dbReference type="InterPro" id="IPR010518">
    <property type="entry name" value="FleQ"/>
</dbReference>
<dbReference type="PANTHER" id="PTHR32071:SF117">
    <property type="entry name" value="PTS-DEPENDENT DIHYDROXYACETONE KINASE OPERON REGULATORY PROTEIN-RELATED"/>
    <property type="match status" value="1"/>
</dbReference>
<dbReference type="PANTHER" id="PTHR32071">
    <property type="entry name" value="TRANSCRIPTIONAL REGULATORY PROTEIN"/>
    <property type="match status" value="1"/>
</dbReference>
<dbReference type="Gene3D" id="1.10.8.60">
    <property type="match status" value="1"/>
</dbReference>
<dbReference type="CDD" id="cd00009">
    <property type="entry name" value="AAA"/>
    <property type="match status" value="1"/>
</dbReference>
<dbReference type="SUPFAM" id="SSF52540">
    <property type="entry name" value="P-loop containing nucleoside triphosphate hydrolases"/>
    <property type="match status" value="1"/>
</dbReference>
<dbReference type="InterPro" id="IPR003593">
    <property type="entry name" value="AAA+_ATPase"/>
</dbReference>
<dbReference type="InterPro" id="IPR027417">
    <property type="entry name" value="P-loop_NTPase"/>
</dbReference>
<dbReference type="PROSITE" id="PS00675">
    <property type="entry name" value="SIGMA54_INTERACT_1"/>
    <property type="match status" value="1"/>
</dbReference>
<dbReference type="InterPro" id="IPR025944">
    <property type="entry name" value="Sigma_54_int_dom_CS"/>
</dbReference>
<dbReference type="SUPFAM" id="SSF46689">
    <property type="entry name" value="Homeodomain-like"/>
    <property type="match status" value="1"/>
</dbReference>
<gene>
    <name evidence="7" type="ORF">PMYSY11_3295</name>
</gene>
<dbReference type="PRINTS" id="PR01590">
    <property type="entry name" value="HTHFIS"/>
</dbReference>
<organism evidence="7">
    <name type="scientific">Pseudomonas marincola</name>
    <dbReference type="NCBI Taxonomy" id="437900"/>
    <lineage>
        <taxon>Bacteria</taxon>
        <taxon>Pseudomonadati</taxon>
        <taxon>Pseudomonadota</taxon>
        <taxon>Gammaproteobacteria</taxon>
        <taxon>Pseudomonadales</taxon>
        <taxon>Pseudomonadaceae</taxon>
        <taxon>Pseudomonas</taxon>
    </lineage>
</organism>
<proteinExistence type="predicted"/>
<evidence type="ECO:0000256" key="4">
    <source>
        <dbReference type="ARBA" id="ARBA00023125"/>
    </source>
</evidence>
<sequence>MLAAHFLEGASNTPGKSKKTMWRDTKILLIDDNIERRRDLAVILGFLGESFVACGSQDWQEAVTKLESSRDVLCAWVGEVEASQPLIGLLKHIFEYDACLPVLLVEEAVAPEWPEDIRRRVLATLEMPPSYNKLLDTLHRAQVYREMHDQARDRGRQRETNLFRSLVGTSRAIQHVRQMMQQVADTEASVLILGESGTGKEVVARNLHYHSKRREGPFVPVNCGAIPAELLESELFGHEKGAFTGAITSRAGRFELASGGTLFLDEIGDMPLPMQVKLLRVLQERTFERVGSNKTQTADVRIIAATHKNLEDMIESGSFREDLFYRLNVFPIEMAPLRERIEDIPLLMNELISRMEHEKRGSIRFNSAAIMSLCRHDWPGNVRELANLVERMAIMHPYGVIGVSELPKKFRHVDDEDEQASQTFFDEMDERSAIVAGLPGMDMPAMLPAEGLDLKDYLGNLEQGLIQQALDDANGVVARAAERLRIRRTTLVEKMRKYNMNRRDEDGMDDSAS</sequence>
<evidence type="ECO:0000256" key="2">
    <source>
        <dbReference type="ARBA" id="ARBA00022840"/>
    </source>
</evidence>